<dbReference type="AlphaFoldDB" id="X0X9W1"/>
<sequence length="75" mass="8388">ALKLAEAALQKDNVKINDGDAVAITEPFIKKNRFELVDPLKVEELTEELQTDVDDFETEVDAVLSEINAITFIQI</sequence>
<proteinExistence type="predicted"/>
<feature type="non-terminal residue" evidence="1">
    <location>
        <position position="1"/>
    </location>
</feature>
<reference evidence="1" key="1">
    <citation type="journal article" date="2014" name="Front. Microbiol.">
        <title>High frequency of phylogenetically diverse reductive dehalogenase-homologous genes in deep subseafloor sedimentary metagenomes.</title>
        <authorList>
            <person name="Kawai M."/>
            <person name="Futagami T."/>
            <person name="Toyoda A."/>
            <person name="Takaki Y."/>
            <person name="Nishi S."/>
            <person name="Hori S."/>
            <person name="Arai W."/>
            <person name="Tsubouchi T."/>
            <person name="Morono Y."/>
            <person name="Uchiyama I."/>
            <person name="Ito T."/>
            <person name="Fujiyama A."/>
            <person name="Inagaki F."/>
            <person name="Takami H."/>
        </authorList>
    </citation>
    <scope>NUCLEOTIDE SEQUENCE</scope>
    <source>
        <strain evidence="1">Expedition CK06-06</strain>
    </source>
</reference>
<protein>
    <submittedName>
        <fullName evidence="1">Uncharacterized protein</fullName>
    </submittedName>
</protein>
<evidence type="ECO:0000313" key="1">
    <source>
        <dbReference type="EMBL" id="GAG32212.1"/>
    </source>
</evidence>
<name>X0X9W1_9ZZZZ</name>
<dbReference type="EMBL" id="BARS01046720">
    <property type="protein sequence ID" value="GAG32212.1"/>
    <property type="molecule type" value="Genomic_DNA"/>
</dbReference>
<organism evidence="1">
    <name type="scientific">marine sediment metagenome</name>
    <dbReference type="NCBI Taxonomy" id="412755"/>
    <lineage>
        <taxon>unclassified sequences</taxon>
        <taxon>metagenomes</taxon>
        <taxon>ecological metagenomes</taxon>
    </lineage>
</organism>
<comment type="caution">
    <text evidence="1">The sequence shown here is derived from an EMBL/GenBank/DDBJ whole genome shotgun (WGS) entry which is preliminary data.</text>
</comment>
<gene>
    <name evidence="1" type="ORF">S01H1_70274</name>
</gene>
<accession>X0X9W1</accession>